<feature type="domain" description="EAL" evidence="1">
    <location>
        <begin position="14"/>
        <end position="270"/>
    </location>
</feature>
<evidence type="ECO:0000313" key="3">
    <source>
        <dbReference type="Proteomes" id="UP000609849"/>
    </source>
</evidence>
<dbReference type="InterPro" id="IPR050706">
    <property type="entry name" value="Cyclic-di-GMP_PDE-like"/>
</dbReference>
<keyword evidence="3" id="KW-1185">Reference proteome</keyword>
<dbReference type="EMBL" id="JACRWE010000003">
    <property type="protein sequence ID" value="MBC5996760.1"/>
    <property type="molecule type" value="Genomic_DNA"/>
</dbReference>
<dbReference type="CDD" id="cd01948">
    <property type="entry name" value="EAL"/>
    <property type="match status" value="1"/>
</dbReference>
<name>A0ABR7JPB5_9FIRM</name>
<dbReference type="Gene3D" id="3.20.20.450">
    <property type="entry name" value="EAL domain"/>
    <property type="match status" value="1"/>
</dbReference>
<accession>A0ABR7JPB5</accession>
<gene>
    <name evidence="2" type="ORF">H8923_08305</name>
</gene>
<organism evidence="2 3">
    <name type="scientific">Romboutsia faecis</name>
    <dbReference type="NCBI Taxonomy" id="2764597"/>
    <lineage>
        <taxon>Bacteria</taxon>
        <taxon>Bacillati</taxon>
        <taxon>Bacillota</taxon>
        <taxon>Clostridia</taxon>
        <taxon>Peptostreptococcales</taxon>
        <taxon>Peptostreptococcaceae</taxon>
        <taxon>Romboutsia</taxon>
    </lineage>
</organism>
<sequence length="272" mass="32132">MYKKEFKLCSNNNESKLYEEVKNGIKRREFKFVYQPKYNIKNGKLIGAEALIRWHKSNAVIIYPDSFVEKLEDNNLIYLIDYYTIEECLRKIYYWNNIYKDNLVPISINLSKSTLMRVDFIDTLEALIGIYNIDLKYLEFEITEREYVDYSIDNINNKIDKVRSMGIKVSLDDFGTGNLNLSFSMNIDIDTIKIDRSLINKIGQNKKIDYLLRFMIDLANKNNINLVAEGIETEEQIKFLINTGYELGQGYYFSKPINVDVFEKKYLLHKND</sequence>
<dbReference type="RefSeq" id="WP_153971312.1">
    <property type="nucleotide sequence ID" value="NZ_JACRWE010000003.1"/>
</dbReference>
<proteinExistence type="predicted"/>
<dbReference type="InterPro" id="IPR001633">
    <property type="entry name" value="EAL_dom"/>
</dbReference>
<dbReference type="InterPro" id="IPR035919">
    <property type="entry name" value="EAL_sf"/>
</dbReference>
<dbReference type="SMART" id="SM00052">
    <property type="entry name" value="EAL"/>
    <property type="match status" value="1"/>
</dbReference>
<dbReference type="PROSITE" id="PS50883">
    <property type="entry name" value="EAL"/>
    <property type="match status" value="1"/>
</dbReference>
<dbReference type="Proteomes" id="UP000609849">
    <property type="component" value="Unassembled WGS sequence"/>
</dbReference>
<reference evidence="2 3" key="1">
    <citation type="submission" date="2020-08" db="EMBL/GenBank/DDBJ databases">
        <authorList>
            <person name="Liu C."/>
            <person name="Sun Q."/>
        </authorList>
    </citation>
    <scope>NUCLEOTIDE SEQUENCE [LARGE SCALE GENOMIC DNA]</scope>
    <source>
        <strain evidence="2 3">NSJ-18</strain>
    </source>
</reference>
<evidence type="ECO:0000259" key="1">
    <source>
        <dbReference type="PROSITE" id="PS50883"/>
    </source>
</evidence>
<dbReference type="SUPFAM" id="SSF141868">
    <property type="entry name" value="EAL domain-like"/>
    <property type="match status" value="1"/>
</dbReference>
<dbReference type="PANTHER" id="PTHR33121:SF70">
    <property type="entry name" value="SIGNALING PROTEIN YKOW"/>
    <property type="match status" value="1"/>
</dbReference>
<dbReference type="Pfam" id="PF00563">
    <property type="entry name" value="EAL"/>
    <property type="match status" value="1"/>
</dbReference>
<protein>
    <submittedName>
        <fullName evidence="2">EAL domain-containing protein</fullName>
    </submittedName>
</protein>
<evidence type="ECO:0000313" key="2">
    <source>
        <dbReference type="EMBL" id="MBC5996760.1"/>
    </source>
</evidence>
<dbReference type="PANTHER" id="PTHR33121">
    <property type="entry name" value="CYCLIC DI-GMP PHOSPHODIESTERASE PDEF"/>
    <property type="match status" value="1"/>
</dbReference>
<comment type="caution">
    <text evidence="2">The sequence shown here is derived from an EMBL/GenBank/DDBJ whole genome shotgun (WGS) entry which is preliminary data.</text>
</comment>